<organism evidence="5">
    <name type="scientific">mine drainage metagenome</name>
    <dbReference type="NCBI Taxonomy" id="410659"/>
    <lineage>
        <taxon>unclassified sequences</taxon>
        <taxon>metagenomes</taxon>
        <taxon>ecological metagenomes</taxon>
    </lineage>
</organism>
<dbReference type="InterPro" id="IPR051312">
    <property type="entry name" value="Diverse_Substr_Oxidored"/>
</dbReference>
<comment type="caution">
    <text evidence="5">The sequence shown here is derived from an EMBL/GenBank/DDBJ whole genome shotgun (WGS) entry which is preliminary data.</text>
</comment>
<dbReference type="Gene3D" id="3.30.390.50">
    <property type="entry name" value="CO dehydrogenase flavoprotein, C-terminal domain"/>
    <property type="match status" value="1"/>
</dbReference>
<proteinExistence type="predicted"/>
<feature type="domain" description="CO dehydrogenase flavoprotein C-terminal" evidence="4">
    <location>
        <begin position="1"/>
        <end position="102"/>
    </location>
</feature>
<accession>T0Y7A8</accession>
<dbReference type="PANTHER" id="PTHR42659:SF2">
    <property type="entry name" value="XANTHINE DEHYDROGENASE SUBUNIT C-RELATED"/>
    <property type="match status" value="1"/>
</dbReference>
<keyword evidence="1" id="KW-0285">Flavoprotein</keyword>
<evidence type="ECO:0000256" key="3">
    <source>
        <dbReference type="ARBA" id="ARBA00023002"/>
    </source>
</evidence>
<evidence type="ECO:0000259" key="4">
    <source>
        <dbReference type="SMART" id="SM01092"/>
    </source>
</evidence>
<dbReference type="AlphaFoldDB" id="T0Y7A8"/>
<keyword evidence="3" id="KW-0560">Oxidoreductase</keyword>
<sequence length="109" mass="11683">AYIKQKRRAGDFSIAAVAAFVSINESGNCETARLAVTSIGPINFRSKKAEEFLTGKKLSDQNIAKAAQLLVDSVEPVADPYGSVEFKKEILRLVGIEALSKATDRALGV</sequence>
<dbReference type="SMART" id="SM01092">
    <property type="entry name" value="CO_deh_flav_C"/>
    <property type="match status" value="1"/>
</dbReference>
<evidence type="ECO:0000256" key="2">
    <source>
        <dbReference type="ARBA" id="ARBA00022827"/>
    </source>
</evidence>
<dbReference type="Pfam" id="PF03450">
    <property type="entry name" value="CO_deh_flav_C"/>
    <property type="match status" value="1"/>
</dbReference>
<reference evidence="5" key="2">
    <citation type="journal article" date="2014" name="ISME J.">
        <title>Microbial stratification in low pH oxic and suboxic macroscopic growths along an acid mine drainage.</title>
        <authorList>
            <person name="Mendez-Garcia C."/>
            <person name="Mesa V."/>
            <person name="Sprenger R.R."/>
            <person name="Richter M."/>
            <person name="Diez M.S."/>
            <person name="Solano J."/>
            <person name="Bargiela R."/>
            <person name="Golyshina O.V."/>
            <person name="Manteca A."/>
            <person name="Ramos J.L."/>
            <person name="Gallego J.R."/>
            <person name="Llorente I."/>
            <person name="Martins Dos Santos V.A."/>
            <person name="Jensen O.N."/>
            <person name="Pelaez A.I."/>
            <person name="Sanchez J."/>
            <person name="Ferrer M."/>
        </authorList>
    </citation>
    <scope>NUCLEOTIDE SEQUENCE</scope>
</reference>
<protein>
    <submittedName>
        <fullName evidence="5">Molybdopterin dehydrogenase FAD-binding protein</fullName>
    </submittedName>
</protein>
<evidence type="ECO:0000256" key="1">
    <source>
        <dbReference type="ARBA" id="ARBA00022630"/>
    </source>
</evidence>
<dbReference type="GO" id="GO:0016491">
    <property type="term" value="F:oxidoreductase activity"/>
    <property type="evidence" value="ECO:0007669"/>
    <property type="project" value="UniProtKB-KW"/>
</dbReference>
<dbReference type="InterPro" id="IPR005107">
    <property type="entry name" value="CO_DH_flav_C"/>
</dbReference>
<keyword evidence="2" id="KW-0274">FAD</keyword>
<reference evidence="5" key="1">
    <citation type="submission" date="2013-08" db="EMBL/GenBank/DDBJ databases">
        <authorList>
            <person name="Mendez C."/>
            <person name="Richter M."/>
            <person name="Ferrer M."/>
            <person name="Sanchez J."/>
        </authorList>
    </citation>
    <scope>NUCLEOTIDE SEQUENCE</scope>
</reference>
<dbReference type="InterPro" id="IPR036683">
    <property type="entry name" value="CO_DH_flav_C_dom_sf"/>
</dbReference>
<dbReference type="SUPFAM" id="SSF55447">
    <property type="entry name" value="CO dehydrogenase flavoprotein C-terminal domain-like"/>
    <property type="match status" value="1"/>
</dbReference>
<evidence type="ECO:0000313" key="5">
    <source>
        <dbReference type="EMBL" id="EQD27737.1"/>
    </source>
</evidence>
<dbReference type="PANTHER" id="PTHR42659">
    <property type="entry name" value="XANTHINE DEHYDROGENASE SUBUNIT C-RELATED"/>
    <property type="match status" value="1"/>
</dbReference>
<dbReference type="EMBL" id="AUZY01012789">
    <property type="protein sequence ID" value="EQD27737.1"/>
    <property type="molecule type" value="Genomic_DNA"/>
</dbReference>
<gene>
    <name evidence="5" type="ORF">B1B_19045</name>
</gene>
<feature type="non-terminal residue" evidence="5">
    <location>
        <position position="1"/>
    </location>
</feature>
<name>T0Y7A8_9ZZZZ</name>